<name>I0WKI5_9FLAO</name>
<keyword evidence="3" id="KW-0449">Lipoprotein</keyword>
<dbReference type="EMBL" id="AJJU01000002">
    <property type="protein sequence ID" value="EID76901.1"/>
    <property type="molecule type" value="Genomic_DNA"/>
</dbReference>
<reference evidence="3 4" key="1">
    <citation type="journal article" date="2012" name="J. Bacteriol.">
        <title>Genome Sequence of the Halotolerant Bacterium Imtechella halotolerans K1T.</title>
        <authorList>
            <person name="Kumar S."/>
            <person name="Vikram S."/>
            <person name="Subramanian S."/>
            <person name="Raghava G.P."/>
            <person name="Pinnaka A.K."/>
        </authorList>
    </citation>
    <scope>NUCLEOTIDE SEQUENCE [LARGE SCALE GENOMIC DNA]</scope>
    <source>
        <strain evidence="3 4">K1</strain>
    </source>
</reference>
<comment type="caution">
    <text evidence="3">The sequence shown here is derived from an EMBL/GenBank/DDBJ whole genome shotgun (WGS) entry which is preliminary data.</text>
</comment>
<feature type="signal peptide" evidence="1">
    <location>
        <begin position="1"/>
        <end position="21"/>
    </location>
</feature>
<dbReference type="InterPro" id="IPR021255">
    <property type="entry name" value="DUF2807"/>
</dbReference>
<keyword evidence="4" id="KW-1185">Reference proteome</keyword>
<accession>I0WKI5</accession>
<feature type="chain" id="PRO_5003636235" evidence="1">
    <location>
        <begin position="22"/>
        <end position="248"/>
    </location>
</feature>
<dbReference type="eggNOG" id="ENOG502ZC8P">
    <property type="taxonomic scope" value="Bacteria"/>
</dbReference>
<gene>
    <name evidence="3" type="ORF">W5A_02720</name>
</gene>
<organism evidence="3 4">
    <name type="scientific">Imtechella halotolerans K1</name>
    <dbReference type="NCBI Taxonomy" id="946077"/>
    <lineage>
        <taxon>Bacteria</taxon>
        <taxon>Pseudomonadati</taxon>
        <taxon>Bacteroidota</taxon>
        <taxon>Flavobacteriia</taxon>
        <taxon>Flavobacteriales</taxon>
        <taxon>Flavobacteriaceae</taxon>
        <taxon>Imtechella</taxon>
    </lineage>
</organism>
<feature type="domain" description="Putative auto-transporter adhesin head GIN" evidence="2">
    <location>
        <begin position="41"/>
        <end position="231"/>
    </location>
</feature>
<dbReference type="AlphaFoldDB" id="I0WKI5"/>
<dbReference type="Gene3D" id="2.160.20.120">
    <property type="match status" value="1"/>
</dbReference>
<dbReference type="Pfam" id="PF10988">
    <property type="entry name" value="DUF2807"/>
    <property type="match status" value="1"/>
</dbReference>
<proteinExistence type="predicted"/>
<dbReference type="Proteomes" id="UP000005938">
    <property type="component" value="Unassembled WGS sequence"/>
</dbReference>
<evidence type="ECO:0000256" key="1">
    <source>
        <dbReference type="SAM" id="SignalP"/>
    </source>
</evidence>
<evidence type="ECO:0000313" key="3">
    <source>
        <dbReference type="EMBL" id="EID76901.1"/>
    </source>
</evidence>
<evidence type="ECO:0000313" key="4">
    <source>
        <dbReference type="Proteomes" id="UP000005938"/>
    </source>
</evidence>
<dbReference type="RefSeq" id="WP_008237145.1">
    <property type="nucleotide sequence ID" value="NZ_AJJU01000002.1"/>
</dbReference>
<sequence>MKNIKALLVCLLIMVSCNTESVNDCFQTAGHIIQQEVPVSDFTSIRVNKNVTLIVRQGSENKVVVETGKNLLNDVEVLVENGELILNDFNDCNFVREYGTTKIYVTASNITKIHNASQFDVHSEGVLAYPLLELLSTGGYETLRIAGFQMQVDTGKLSLLFNKYAFARISGKTNELSLTFTISDGRFEGADLIAQHVKVAHRSSNDMIVHPVQSLKGYIRSTGDVIAVNRPPVVEVEEAYTGRLIFRD</sequence>
<dbReference type="STRING" id="946077.W5A_02720"/>
<dbReference type="PROSITE" id="PS51257">
    <property type="entry name" value="PROKAR_LIPOPROTEIN"/>
    <property type="match status" value="1"/>
</dbReference>
<protein>
    <submittedName>
        <fullName evidence="3">Lipoprotein</fullName>
    </submittedName>
</protein>
<evidence type="ECO:0000259" key="2">
    <source>
        <dbReference type="Pfam" id="PF10988"/>
    </source>
</evidence>
<keyword evidence="1" id="KW-0732">Signal</keyword>